<dbReference type="Pfam" id="PF02803">
    <property type="entry name" value="Thiolase_C"/>
    <property type="match status" value="1"/>
</dbReference>
<dbReference type="CDD" id="cd00751">
    <property type="entry name" value="thiolase"/>
    <property type="match status" value="1"/>
</dbReference>
<sequence length="394" mass="41245">MEKIYIIAAQRTPIGKFGGALATKSAIELGATVIRDSVHKAGLTNQVDQVLMGNVLQAGEGQNPARQAAIAAGLSQSIPAITINDVCGSGLSAINLGAALIRAGQAQVIVAGGMESMSRAPYVLLNARHGYKFGNGELVDTMQNDALQDAWGGYAMGITAENINERYHIARYQQDEFALRSHQKAIQAQEDHAFDSEITPVEVTVHHQAATIDSDEGPRADTSLAALQGLKPAFKKDGSVTAGNSSGLNDGAAAVVLASEKVVKTNHLTPLAEWQNSTIVGLDPAVMGLGPYYAITKLYQQTGLNNEDIDLFELNEAFASQAIVCEQLLKLDPTKVNPHGGALALGHPVGCSGARIVVTLVHELQSLHKNTGIASLCVGGGMGVAALIKNSLSN</sequence>
<dbReference type="STRING" id="1423746.FD27_GL000533"/>
<dbReference type="Pfam" id="PF00108">
    <property type="entry name" value="Thiolase_N"/>
    <property type="match status" value="1"/>
</dbReference>
<evidence type="ECO:0000256" key="7">
    <source>
        <dbReference type="RuleBase" id="RU003557"/>
    </source>
</evidence>
<evidence type="ECO:0000313" key="10">
    <source>
        <dbReference type="EMBL" id="KRL27792.1"/>
    </source>
</evidence>
<dbReference type="PROSITE" id="PS00098">
    <property type="entry name" value="THIOLASE_1"/>
    <property type="match status" value="1"/>
</dbReference>
<name>A0A0R1P574_9LACO</name>
<evidence type="ECO:0000313" key="11">
    <source>
        <dbReference type="Proteomes" id="UP000051445"/>
    </source>
</evidence>
<accession>A0A0R1P574</accession>
<dbReference type="FunFam" id="3.40.47.10:FF:000010">
    <property type="entry name" value="Acetyl-CoA acetyltransferase (Thiolase)"/>
    <property type="match status" value="1"/>
</dbReference>
<comment type="similarity">
    <text evidence="1 7">Belongs to the thiolase-like superfamily. Thiolase family.</text>
</comment>
<evidence type="ECO:0000259" key="8">
    <source>
        <dbReference type="Pfam" id="PF00108"/>
    </source>
</evidence>
<evidence type="ECO:0000256" key="2">
    <source>
        <dbReference type="ARBA" id="ARBA00012705"/>
    </source>
</evidence>
<dbReference type="OrthoDB" id="9764892at2"/>
<dbReference type="InterPro" id="IPR016039">
    <property type="entry name" value="Thiolase-like"/>
</dbReference>
<dbReference type="RefSeq" id="WP_057749762.1">
    <property type="nucleotide sequence ID" value="NZ_AZER01000014.1"/>
</dbReference>
<gene>
    <name evidence="10" type="ORF">FD27_GL000533</name>
</gene>
<dbReference type="InterPro" id="IPR020616">
    <property type="entry name" value="Thiolase_N"/>
</dbReference>
<dbReference type="InterPro" id="IPR020610">
    <property type="entry name" value="Thiolase_AS"/>
</dbReference>
<dbReference type="InterPro" id="IPR002155">
    <property type="entry name" value="Thiolase"/>
</dbReference>
<dbReference type="EC" id="2.3.1.9" evidence="2"/>
<keyword evidence="3 7" id="KW-0808">Transferase</keyword>
<keyword evidence="4 7" id="KW-0012">Acyltransferase</keyword>
<feature type="domain" description="Thiolase N-terminal" evidence="8">
    <location>
        <begin position="4"/>
        <end position="260"/>
    </location>
</feature>
<dbReference type="PANTHER" id="PTHR18919">
    <property type="entry name" value="ACETYL-COA C-ACYLTRANSFERASE"/>
    <property type="match status" value="1"/>
</dbReference>
<dbReference type="SUPFAM" id="SSF53901">
    <property type="entry name" value="Thiolase-like"/>
    <property type="match status" value="2"/>
</dbReference>
<dbReference type="AlphaFoldDB" id="A0A0R1P574"/>
<feature type="active site" description="Proton acceptor" evidence="6">
    <location>
        <position position="347"/>
    </location>
</feature>
<evidence type="ECO:0000256" key="4">
    <source>
        <dbReference type="ARBA" id="ARBA00023315"/>
    </source>
</evidence>
<evidence type="ECO:0000256" key="5">
    <source>
        <dbReference type="ARBA" id="ARBA00030755"/>
    </source>
</evidence>
<dbReference type="PROSITE" id="PS00099">
    <property type="entry name" value="THIOLASE_3"/>
    <property type="match status" value="1"/>
</dbReference>
<dbReference type="EMBL" id="AZER01000014">
    <property type="protein sequence ID" value="KRL27792.1"/>
    <property type="molecule type" value="Genomic_DNA"/>
</dbReference>
<dbReference type="PIRSF" id="PIRSF000429">
    <property type="entry name" value="Ac-CoA_Ac_transf"/>
    <property type="match status" value="1"/>
</dbReference>
<comment type="caution">
    <text evidence="10">The sequence shown here is derived from an EMBL/GenBank/DDBJ whole genome shotgun (WGS) entry which is preliminary data.</text>
</comment>
<evidence type="ECO:0000256" key="1">
    <source>
        <dbReference type="ARBA" id="ARBA00010982"/>
    </source>
</evidence>
<evidence type="ECO:0000256" key="6">
    <source>
        <dbReference type="PIRSR" id="PIRSR000429-1"/>
    </source>
</evidence>
<evidence type="ECO:0000256" key="3">
    <source>
        <dbReference type="ARBA" id="ARBA00022679"/>
    </source>
</evidence>
<dbReference type="PANTHER" id="PTHR18919:SF107">
    <property type="entry name" value="ACETYL-COA ACETYLTRANSFERASE, CYTOSOLIC"/>
    <property type="match status" value="1"/>
</dbReference>
<dbReference type="PROSITE" id="PS00737">
    <property type="entry name" value="THIOLASE_2"/>
    <property type="match status" value="1"/>
</dbReference>
<evidence type="ECO:0000259" key="9">
    <source>
        <dbReference type="Pfam" id="PF02803"/>
    </source>
</evidence>
<feature type="domain" description="Thiolase C-terminal" evidence="9">
    <location>
        <begin position="269"/>
        <end position="389"/>
    </location>
</feature>
<feature type="active site" description="Proton acceptor" evidence="6">
    <location>
        <position position="377"/>
    </location>
</feature>
<reference evidence="10 11" key="1">
    <citation type="journal article" date="2015" name="Genome Announc.">
        <title>Expanding the biotechnology potential of lactobacilli through comparative genomics of 213 strains and associated genera.</title>
        <authorList>
            <person name="Sun Z."/>
            <person name="Harris H.M."/>
            <person name="McCann A."/>
            <person name="Guo C."/>
            <person name="Argimon S."/>
            <person name="Zhang W."/>
            <person name="Yang X."/>
            <person name="Jeffery I.B."/>
            <person name="Cooney J.C."/>
            <person name="Kagawa T.F."/>
            <person name="Liu W."/>
            <person name="Song Y."/>
            <person name="Salvetti E."/>
            <person name="Wrobel A."/>
            <person name="Rasinkangas P."/>
            <person name="Parkhill J."/>
            <person name="Rea M.C."/>
            <person name="O'Sullivan O."/>
            <person name="Ritari J."/>
            <person name="Douillard F.P."/>
            <person name="Paul Ross R."/>
            <person name="Yang R."/>
            <person name="Briner A.E."/>
            <person name="Felis G.E."/>
            <person name="de Vos W.M."/>
            <person name="Barrangou R."/>
            <person name="Klaenhammer T.R."/>
            <person name="Caufield P.W."/>
            <person name="Cui Y."/>
            <person name="Zhang H."/>
            <person name="O'Toole P.W."/>
        </authorList>
    </citation>
    <scope>NUCLEOTIDE SEQUENCE [LARGE SCALE GENOMIC DNA]</scope>
    <source>
        <strain evidence="10 11">DSM 13145</strain>
    </source>
</reference>
<dbReference type="PATRIC" id="fig|1423746.3.peg.542"/>
<dbReference type="InterPro" id="IPR020617">
    <property type="entry name" value="Thiolase_C"/>
</dbReference>
<dbReference type="InterPro" id="IPR020613">
    <property type="entry name" value="Thiolase_CS"/>
</dbReference>
<dbReference type="InterPro" id="IPR020615">
    <property type="entry name" value="Thiolase_acyl_enz_int_AS"/>
</dbReference>
<organism evidence="10 11">
    <name type="scientific">Limosilactobacillus frumenti DSM 13145</name>
    <dbReference type="NCBI Taxonomy" id="1423746"/>
    <lineage>
        <taxon>Bacteria</taxon>
        <taxon>Bacillati</taxon>
        <taxon>Bacillota</taxon>
        <taxon>Bacilli</taxon>
        <taxon>Lactobacillales</taxon>
        <taxon>Lactobacillaceae</taxon>
        <taxon>Limosilactobacillus</taxon>
    </lineage>
</organism>
<dbReference type="GO" id="GO:0003985">
    <property type="term" value="F:acetyl-CoA C-acetyltransferase activity"/>
    <property type="evidence" value="ECO:0007669"/>
    <property type="project" value="UniProtKB-EC"/>
</dbReference>
<dbReference type="NCBIfam" id="TIGR01930">
    <property type="entry name" value="AcCoA-C-Actrans"/>
    <property type="match status" value="1"/>
</dbReference>
<protein>
    <recommendedName>
        <fullName evidence="2">acetyl-CoA C-acetyltransferase</fullName>
        <ecNumber evidence="2">2.3.1.9</ecNumber>
    </recommendedName>
    <alternativeName>
        <fullName evidence="5">Acetoacetyl-CoA thiolase</fullName>
    </alternativeName>
</protein>
<proteinExistence type="inferred from homology"/>
<keyword evidence="11" id="KW-1185">Reference proteome</keyword>
<dbReference type="Proteomes" id="UP000051445">
    <property type="component" value="Unassembled WGS sequence"/>
</dbReference>
<dbReference type="Gene3D" id="3.40.47.10">
    <property type="match status" value="2"/>
</dbReference>
<feature type="active site" description="Acyl-thioester intermediate" evidence="6">
    <location>
        <position position="87"/>
    </location>
</feature>